<dbReference type="RefSeq" id="WP_162354986.1">
    <property type="nucleotide sequence ID" value="NZ_CP048209.1"/>
</dbReference>
<protein>
    <submittedName>
        <fullName evidence="1">Phytanoyl-CoA dioxygenase family protein</fullName>
    </submittedName>
</protein>
<name>A0A6C0FP71_9BACL</name>
<reference evidence="1 2" key="1">
    <citation type="submission" date="2020-01" db="EMBL/GenBank/DDBJ databases">
        <title>Paenibacillus sp. nov., isolated from tomato rhizosphere.</title>
        <authorList>
            <person name="Weon H.-Y."/>
            <person name="Lee S.A."/>
        </authorList>
    </citation>
    <scope>NUCLEOTIDE SEQUENCE [LARGE SCALE GENOMIC DNA]</scope>
    <source>
        <strain evidence="1 2">12200R-189</strain>
    </source>
</reference>
<dbReference type="Proteomes" id="UP000476064">
    <property type="component" value="Chromosome"/>
</dbReference>
<dbReference type="SUPFAM" id="SSF51197">
    <property type="entry name" value="Clavaminate synthase-like"/>
    <property type="match status" value="1"/>
</dbReference>
<keyword evidence="1" id="KW-0560">Oxidoreductase</keyword>
<dbReference type="InterPro" id="IPR008775">
    <property type="entry name" value="Phytyl_CoA_dOase-like"/>
</dbReference>
<keyword evidence="2" id="KW-1185">Reference proteome</keyword>
<evidence type="ECO:0000313" key="2">
    <source>
        <dbReference type="Proteomes" id="UP000476064"/>
    </source>
</evidence>
<dbReference type="Pfam" id="PF05721">
    <property type="entry name" value="PhyH"/>
    <property type="match status" value="1"/>
</dbReference>
<dbReference type="Gene3D" id="2.60.120.620">
    <property type="entry name" value="q2cbj1_9rhob like domain"/>
    <property type="match status" value="1"/>
</dbReference>
<accession>A0A6C0FP71</accession>
<dbReference type="PANTHER" id="PTHR40128">
    <property type="entry name" value="EXPRESSED PROTEIN"/>
    <property type="match status" value="1"/>
</dbReference>
<dbReference type="EMBL" id="CP048209">
    <property type="protein sequence ID" value="QHT58918.1"/>
    <property type="molecule type" value="Genomic_DNA"/>
</dbReference>
<keyword evidence="1" id="KW-0223">Dioxygenase</keyword>
<organism evidence="1 2">
    <name type="scientific">Paenibacillus lycopersici</name>
    <dbReference type="NCBI Taxonomy" id="2704462"/>
    <lineage>
        <taxon>Bacteria</taxon>
        <taxon>Bacillati</taxon>
        <taxon>Bacillota</taxon>
        <taxon>Bacilli</taxon>
        <taxon>Bacillales</taxon>
        <taxon>Paenibacillaceae</taxon>
        <taxon>Paenibacillus</taxon>
    </lineage>
</organism>
<dbReference type="KEGG" id="plyc:GXP70_02295"/>
<proteinExistence type="predicted"/>
<evidence type="ECO:0000313" key="1">
    <source>
        <dbReference type="EMBL" id="QHT58918.1"/>
    </source>
</evidence>
<gene>
    <name evidence="1" type="ORF">GXP70_02295</name>
</gene>
<dbReference type="PANTHER" id="PTHR40128:SF1">
    <property type="entry name" value="PHYTANOYL-COA HYDROXYLASE"/>
    <property type="match status" value="1"/>
</dbReference>
<dbReference type="GO" id="GO:0016706">
    <property type="term" value="F:2-oxoglutarate-dependent dioxygenase activity"/>
    <property type="evidence" value="ECO:0007669"/>
    <property type="project" value="UniProtKB-ARBA"/>
</dbReference>
<dbReference type="AlphaFoldDB" id="A0A6C0FP71"/>
<sequence length="311" mass="35416">MDPATKPATRPFEDATPLLTQPEELRKVAAEKGYLFFKHFFAREEIMEMRSLLLGILQEEGLLDPGRPLLDGIGNQPVIDALSQEEVNWNGIGTTRQVYHKVQKLQQFHAFAHHPKLLAMFGALFGERVFPHPRNIARIMLPSEELKVTPPHQDFLHIQGSADTWTCWAPMGDVPRSLGGLSILEGSNKAGLLGVTAAEGAGGLETILCNLGYEWAEGDYEAGDMIIFHSLTVHKALPNREPGRVRLSLDLRYQPVSQPIEHASLMPHGPFEWEELYEGWTREDLMYYWQREEFQFLPFDESIRWQKDKIC</sequence>